<organism evidence="3 4">
    <name type="scientific">Campylobacter canadensis</name>
    <dbReference type="NCBI Taxonomy" id="449520"/>
    <lineage>
        <taxon>Bacteria</taxon>
        <taxon>Pseudomonadati</taxon>
        <taxon>Campylobacterota</taxon>
        <taxon>Epsilonproteobacteria</taxon>
        <taxon>Campylobacterales</taxon>
        <taxon>Campylobacteraceae</taxon>
        <taxon>Campylobacter</taxon>
    </lineage>
</organism>
<feature type="coiled-coil region" evidence="1">
    <location>
        <begin position="111"/>
        <end position="159"/>
    </location>
</feature>
<dbReference type="EMBL" id="JACGBB010000007">
    <property type="protein sequence ID" value="MBZ7987357.1"/>
    <property type="molecule type" value="Genomic_DNA"/>
</dbReference>
<name>A0ABS7WSU8_9BACT</name>
<protein>
    <recommendedName>
        <fullName evidence="5">Tetratricopeptide repeat protein</fullName>
    </recommendedName>
</protein>
<dbReference type="Gene3D" id="1.25.40.10">
    <property type="entry name" value="Tetratricopeptide repeat domain"/>
    <property type="match status" value="1"/>
</dbReference>
<sequence length="278" mass="31693">MLKKIFFAGIFIPALSFANQQSAFEAGNLNSENPYGLTDTEKALLDNKKKVDTLKQDYTGVDFKTNKALEQIEGLQGIVDDISTKTYNQNNKILQIENTVNTNNININTQIESINKELASQKIAIAQLKKAINELVKLIQNANENINDNKKEIEQQESKKTPNQQMNEAIELFQAKKYDPAKSIFYSLAQMRHKPALSNFYLGQIAFEKKEYNDAVYFYKNSVNLYKAQGVKANNMPEILFKTAKSLEYLGQKENAQVFYEALKQEFPNSKEAKSVKF</sequence>
<dbReference type="InterPro" id="IPR019734">
    <property type="entry name" value="TPR_rpt"/>
</dbReference>
<keyword evidence="1" id="KW-0175">Coiled coil</keyword>
<feature type="signal peptide" evidence="2">
    <location>
        <begin position="1"/>
        <end position="23"/>
    </location>
</feature>
<feature type="chain" id="PRO_5045920979" description="Tetratricopeptide repeat protein" evidence="2">
    <location>
        <begin position="24"/>
        <end position="278"/>
    </location>
</feature>
<evidence type="ECO:0000256" key="2">
    <source>
        <dbReference type="SAM" id="SignalP"/>
    </source>
</evidence>
<evidence type="ECO:0008006" key="5">
    <source>
        <dbReference type="Google" id="ProtNLM"/>
    </source>
</evidence>
<dbReference type="Proteomes" id="UP000786183">
    <property type="component" value="Unassembled WGS sequence"/>
</dbReference>
<comment type="caution">
    <text evidence="3">The sequence shown here is derived from an EMBL/GenBank/DDBJ whole genome shotgun (WGS) entry which is preliminary data.</text>
</comment>
<dbReference type="SUPFAM" id="SSF48452">
    <property type="entry name" value="TPR-like"/>
    <property type="match status" value="1"/>
</dbReference>
<proteinExistence type="predicted"/>
<dbReference type="RefSeq" id="WP_172230954.1">
    <property type="nucleotide sequence ID" value="NZ_CP035946.1"/>
</dbReference>
<keyword evidence="2" id="KW-0732">Signal</keyword>
<dbReference type="InterPro" id="IPR011990">
    <property type="entry name" value="TPR-like_helical_dom_sf"/>
</dbReference>
<dbReference type="Pfam" id="PF13174">
    <property type="entry name" value="TPR_6"/>
    <property type="match status" value="1"/>
</dbReference>
<gene>
    <name evidence="3" type="ORF">AVCANL283_04440</name>
</gene>
<reference evidence="3 4" key="1">
    <citation type="submission" date="2020-07" db="EMBL/GenBank/DDBJ databases">
        <title>Transfer of Campylobacter canadensis to the novel genus Avispirillum gen. nov., that also includes two novel species recovered from migratory waterfowl: Avispirillum anseris sp. nov. and Avispirillum brantae sp. nov.</title>
        <authorList>
            <person name="Miller W.G."/>
            <person name="Chapman M.H."/>
            <person name="Yee E."/>
            <person name="Inglis G.D."/>
        </authorList>
    </citation>
    <scope>NUCLEOTIDE SEQUENCE [LARGE SCALE GENOMIC DNA]</scope>
    <source>
        <strain evidence="3 4">L283</strain>
    </source>
</reference>
<evidence type="ECO:0000313" key="4">
    <source>
        <dbReference type="Proteomes" id="UP000786183"/>
    </source>
</evidence>
<accession>A0ABS7WSU8</accession>
<evidence type="ECO:0000256" key="1">
    <source>
        <dbReference type="SAM" id="Coils"/>
    </source>
</evidence>
<keyword evidence="4" id="KW-1185">Reference proteome</keyword>
<evidence type="ECO:0000313" key="3">
    <source>
        <dbReference type="EMBL" id="MBZ7987357.1"/>
    </source>
</evidence>